<proteinExistence type="predicted"/>
<dbReference type="Gene3D" id="6.20.20.10">
    <property type="match status" value="1"/>
</dbReference>
<organism evidence="8 9">
    <name type="scientific">Flintibacter faecis</name>
    <dbReference type="NCBI Taxonomy" id="2763047"/>
    <lineage>
        <taxon>Bacteria</taxon>
        <taxon>Bacillati</taxon>
        <taxon>Bacillota</taxon>
        <taxon>Clostridia</taxon>
        <taxon>Eubacteriales</taxon>
        <taxon>Flintibacter</taxon>
    </lineage>
</organism>
<dbReference type="Proteomes" id="UP000602260">
    <property type="component" value="Unassembled WGS sequence"/>
</dbReference>
<feature type="chain" id="PRO_5035158293" evidence="6">
    <location>
        <begin position="29"/>
        <end position="947"/>
    </location>
</feature>
<dbReference type="InterPro" id="IPR036410">
    <property type="entry name" value="HSP_DnaJ_Cys-rich_dom_sf"/>
</dbReference>
<dbReference type="PROSITE" id="PS50847">
    <property type="entry name" value="GRAM_POS_ANCHORING"/>
    <property type="match status" value="1"/>
</dbReference>
<evidence type="ECO:0000256" key="2">
    <source>
        <dbReference type="ARBA" id="ARBA00022525"/>
    </source>
</evidence>
<dbReference type="GO" id="GO:0051082">
    <property type="term" value="F:unfolded protein binding"/>
    <property type="evidence" value="ECO:0007669"/>
    <property type="project" value="InterPro"/>
</dbReference>
<keyword evidence="3 6" id="KW-0732">Signal</keyword>
<keyword evidence="1" id="KW-0134">Cell wall</keyword>
<feature type="region of interest" description="Disordered" evidence="5">
    <location>
        <begin position="842"/>
        <end position="912"/>
    </location>
</feature>
<keyword evidence="4" id="KW-0572">Peptidoglycan-anchor</keyword>
<gene>
    <name evidence="8" type="ORF">H8S55_02725</name>
</gene>
<dbReference type="AlphaFoldDB" id="A0A8J6IXC4"/>
<dbReference type="SUPFAM" id="SSF57938">
    <property type="entry name" value="DnaJ/Hsp40 cysteine-rich domain"/>
    <property type="match status" value="1"/>
</dbReference>
<evidence type="ECO:0000256" key="5">
    <source>
        <dbReference type="SAM" id="MobiDB-lite"/>
    </source>
</evidence>
<dbReference type="EMBL" id="JACOPN010000002">
    <property type="protein sequence ID" value="MBC5716245.1"/>
    <property type="molecule type" value="Genomic_DNA"/>
</dbReference>
<sequence>MERKLRKLLALVTAFSLSMSLLGVTAFADEDNSPPSADTDTSAAEHSHNPVACSTCNGTHKITETQDCPDCEGPAEVDMVECPKCEGEGQVLNMDWNRPCPHCNGKGCDDPFCYFGYELFPIDCPNCSGSGQIPDPDAVVCSTCKGSGEIEVPVDCPDCDENGKVDCTGSFDSGVLTAVNSDSGEGTMTYTCAACGASYTESLSAEETLQLVCSNIKVTFTAPAFVQAGKSLTYTVKVTNNNNVAAKGLAIFLKFSKNVTDVSVKNVVSPDFDADTHTLKMNLDLFGPAQTSKGPNSKTITVTAKTVSGEGEDQTVTVEPGDEVTVDWTVDYQTQTVDSGSAVTTISKYPVVKKVTLAGLNLGYRYYANAKGPDATNMETPLNSFVCTFDSLETQALSFDDALGADNGFPIDFPFSKSGSVQNCKTDRTWVCVGFVPYSSYGYTDMGILKNYMFSKTGEDGFKTGSLDDAKNFVTQNGGVCYGEVASDEQIEGFVKATGKSDSFVLMTVWYLPGTAGFELRDGYDLTIPAVPSAAYQPTSQGVEIKPDLDSVHAVDGKPHTFEGELTVTIGSSAPNTIHINLSDALTALMGRASHLDNNAIQPGDVMNYHVKLVNNSGKDFQYVADSAFAATIDRYVDGQQSLGTGFDGYQIAASLPDGSTEFCAIPRRVANDALKFLGVDKDLSDEAIGALLLAKGYGEGEELTPAQITQKYLAPFYLDFLNSQRAEDAQLAHSFLDLTGAEFARLTNYDNQNGYQPGVPETCETVAQAFYYFYYGVNFTVNGTSIYDQMKDHAAMNKLVSDALSGDGTYTLTSQIAGATTNNAFQDTAFRFGMQFSMAYTPTSAPDGPGGGGGGGRDDDPTPPAPPVDIPEEPTPLAPLPGKDVTPEQPAPDADAPLTDLSDEEVPKADVPKTGDASLLWLALSGLSGSGLAALALQDRRKKHDN</sequence>
<feature type="signal peptide" evidence="6">
    <location>
        <begin position="1"/>
        <end position="28"/>
    </location>
</feature>
<keyword evidence="9" id="KW-1185">Reference proteome</keyword>
<evidence type="ECO:0000313" key="8">
    <source>
        <dbReference type="EMBL" id="MBC5716245.1"/>
    </source>
</evidence>
<feature type="domain" description="Gram-positive cocci surface proteins LPxTG" evidence="7">
    <location>
        <begin position="912"/>
        <end position="947"/>
    </location>
</feature>
<evidence type="ECO:0000256" key="6">
    <source>
        <dbReference type="SAM" id="SignalP"/>
    </source>
</evidence>
<dbReference type="CDD" id="cd10719">
    <property type="entry name" value="DnaJ_zf"/>
    <property type="match status" value="2"/>
</dbReference>
<dbReference type="InterPro" id="IPR019931">
    <property type="entry name" value="LPXTG_anchor"/>
</dbReference>
<evidence type="ECO:0000313" key="9">
    <source>
        <dbReference type="Proteomes" id="UP000602260"/>
    </source>
</evidence>
<evidence type="ECO:0000256" key="4">
    <source>
        <dbReference type="ARBA" id="ARBA00023088"/>
    </source>
</evidence>
<comment type="caution">
    <text evidence="8">The sequence shown here is derived from an EMBL/GenBank/DDBJ whole genome shotgun (WGS) entry which is preliminary data.</text>
</comment>
<feature type="compositionally biased region" description="Pro residues" evidence="5">
    <location>
        <begin position="863"/>
        <end position="880"/>
    </location>
</feature>
<evidence type="ECO:0000259" key="7">
    <source>
        <dbReference type="PROSITE" id="PS50847"/>
    </source>
</evidence>
<keyword evidence="2" id="KW-0964">Secreted</keyword>
<evidence type="ECO:0000256" key="3">
    <source>
        <dbReference type="ARBA" id="ARBA00022729"/>
    </source>
</evidence>
<protein>
    <submittedName>
        <fullName evidence="8">LPXTG cell wall anchor domain-containing protein</fullName>
    </submittedName>
</protein>
<dbReference type="RefSeq" id="WP_186877738.1">
    <property type="nucleotide sequence ID" value="NZ_JACOPN010000002.1"/>
</dbReference>
<evidence type="ECO:0000256" key="1">
    <source>
        <dbReference type="ARBA" id="ARBA00022512"/>
    </source>
</evidence>
<dbReference type="NCBIfam" id="TIGR01167">
    <property type="entry name" value="LPXTG_anchor"/>
    <property type="match status" value="1"/>
</dbReference>
<name>A0A8J6IXC4_9FIRM</name>
<accession>A0A8J6IXC4</accession>
<dbReference type="GO" id="GO:0031072">
    <property type="term" value="F:heat shock protein binding"/>
    <property type="evidence" value="ECO:0007669"/>
    <property type="project" value="InterPro"/>
</dbReference>
<dbReference type="Gene3D" id="2.10.230.10">
    <property type="entry name" value="Heat shock protein DnaJ, cysteine-rich domain"/>
    <property type="match status" value="1"/>
</dbReference>
<dbReference type="InterPro" id="IPR001305">
    <property type="entry name" value="HSP_DnaJ_Cys-rich_dom"/>
</dbReference>
<reference evidence="8" key="1">
    <citation type="submission" date="2020-08" db="EMBL/GenBank/DDBJ databases">
        <title>Genome public.</title>
        <authorList>
            <person name="Liu C."/>
            <person name="Sun Q."/>
        </authorList>
    </citation>
    <scope>NUCLEOTIDE SEQUENCE</scope>
    <source>
        <strain evidence="8">BX5</strain>
    </source>
</reference>